<dbReference type="Proteomes" id="UP000178170">
    <property type="component" value="Unassembled WGS sequence"/>
</dbReference>
<evidence type="ECO:0000313" key="8">
    <source>
        <dbReference type="EMBL" id="OHA64716.1"/>
    </source>
</evidence>
<keyword evidence="4" id="KW-1015">Disulfide bond</keyword>
<dbReference type="Pfam" id="PF13462">
    <property type="entry name" value="Thioredoxin_4"/>
    <property type="match status" value="1"/>
</dbReference>
<sequence length="230" mass="24796">MENYKKLFVPASILGAGVIIAIAVFATGGLNIPAQQGLSAQTGGDLPEDNKVVGSVPTVSAGDYIRGNPSAPIAIIEYSDFQCPFCRQFHPTMLQALEEYGDQVRWIYRHFPLDQIHPEARPAAEAAECVGEQKGSEGFWQFADAMFANQQRLGNALYREVAEQVGVNMAQFDTCVSAHTYTNKVEAQLQEGVSFGIAGTPGSFVNNTPVRGALPYANLKAIIDAELGKL</sequence>
<evidence type="ECO:0000256" key="5">
    <source>
        <dbReference type="ARBA" id="ARBA00023284"/>
    </source>
</evidence>
<dbReference type="SUPFAM" id="SSF52833">
    <property type="entry name" value="Thioredoxin-like"/>
    <property type="match status" value="1"/>
</dbReference>
<evidence type="ECO:0000256" key="1">
    <source>
        <dbReference type="ARBA" id="ARBA00005791"/>
    </source>
</evidence>
<dbReference type="Gene3D" id="3.40.30.10">
    <property type="entry name" value="Glutaredoxin"/>
    <property type="match status" value="1"/>
</dbReference>
<keyword evidence="6" id="KW-0812">Transmembrane</keyword>
<comment type="similarity">
    <text evidence="1">Belongs to the thioredoxin family. DsbA subfamily.</text>
</comment>
<proteinExistence type="inferred from homology"/>
<comment type="caution">
    <text evidence="8">The sequence shown here is derived from an EMBL/GenBank/DDBJ whole genome shotgun (WGS) entry which is preliminary data.</text>
</comment>
<organism evidence="8 9">
    <name type="scientific">Candidatus Wildermuthbacteria bacterium RIFCSPHIGHO2_01_FULL_48_27b</name>
    <dbReference type="NCBI Taxonomy" id="1802447"/>
    <lineage>
        <taxon>Bacteria</taxon>
        <taxon>Candidatus Wildermuthiibacteriota</taxon>
    </lineage>
</organism>
<keyword evidence="6" id="KW-1133">Transmembrane helix</keyword>
<evidence type="ECO:0000256" key="6">
    <source>
        <dbReference type="SAM" id="Phobius"/>
    </source>
</evidence>
<feature type="domain" description="Thioredoxin" evidence="7">
    <location>
        <begin position="26"/>
        <end position="228"/>
    </location>
</feature>
<keyword evidence="6" id="KW-0472">Membrane</keyword>
<dbReference type="GO" id="GO:0016491">
    <property type="term" value="F:oxidoreductase activity"/>
    <property type="evidence" value="ECO:0007669"/>
    <property type="project" value="UniProtKB-KW"/>
</dbReference>
<dbReference type="PROSITE" id="PS51352">
    <property type="entry name" value="THIOREDOXIN_2"/>
    <property type="match status" value="1"/>
</dbReference>
<evidence type="ECO:0000313" key="9">
    <source>
        <dbReference type="Proteomes" id="UP000178170"/>
    </source>
</evidence>
<evidence type="ECO:0000256" key="4">
    <source>
        <dbReference type="ARBA" id="ARBA00023157"/>
    </source>
</evidence>
<dbReference type="InterPro" id="IPR012336">
    <property type="entry name" value="Thioredoxin-like_fold"/>
</dbReference>
<dbReference type="AlphaFoldDB" id="A0A1G2QVX0"/>
<dbReference type="EMBL" id="MHTS01000009">
    <property type="protein sequence ID" value="OHA64716.1"/>
    <property type="molecule type" value="Genomic_DNA"/>
</dbReference>
<name>A0A1G2QVX0_9BACT</name>
<evidence type="ECO:0000256" key="2">
    <source>
        <dbReference type="ARBA" id="ARBA00022729"/>
    </source>
</evidence>
<dbReference type="InterPro" id="IPR036249">
    <property type="entry name" value="Thioredoxin-like_sf"/>
</dbReference>
<accession>A0A1G2QVX0</accession>
<gene>
    <name evidence="8" type="ORF">A2843_00345</name>
</gene>
<dbReference type="PANTHER" id="PTHR13887">
    <property type="entry name" value="GLUTATHIONE S-TRANSFERASE KAPPA"/>
    <property type="match status" value="1"/>
</dbReference>
<feature type="transmembrane region" description="Helical" evidence="6">
    <location>
        <begin position="7"/>
        <end position="30"/>
    </location>
</feature>
<keyword evidence="3" id="KW-0560">Oxidoreductase</keyword>
<evidence type="ECO:0000259" key="7">
    <source>
        <dbReference type="PROSITE" id="PS51352"/>
    </source>
</evidence>
<reference evidence="8 9" key="1">
    <citation type="journal article" date="2016" name="Nat. Commun.">
        <title>Thousands of microbial genomes shed light on interconnected biogeochemical processes in an aquifer system.</title>
        <authorList>
            <person name="Anantharaman K."/>
            <person name="Brown C.T."/>
            <person name="Hug L.A."/>
            <person name="Sharon I."/>
            <person name="Castelle C.J."/>
            <person name="Probst A.J."/>
            <person name="Thomas B.C."/>
            <person name="Singh A."/>
            <person name="Wilkins M.J."/>
            <person name="Karaoz U."/>
            <person name="Brodie E.L."/>
            <person name="Williams K.H."/>
            <person name="Hubbard S.S."/>
            <person name="Banfield J.F."/>
        </authorList>
    </citation>
    <scope>NUCLEOTIDE SEQUENCE [LARGE SCALE GENOMIC DNA]</scope>
</reference>
<protein>
    <recommendedName>
        <fullName evidence="7">Thioredoxin domain-containing protein</fullName>
    </recommendedName>
</protein>
<keyword evidence="2" id="KW-0732">Signal</keyword>
<keyword evidence="5" id="KW-0676">Redox-active center</keyword>
<dbReference type="InterPro" id="IPR013766">
    <property type="entry name" value="Thioredoxin_domain"/>
</dbReference>
<dbReference type="PANTHER" id="PTHR13887:SF14">
    <property type="entry name" value="DISULFIDE BOND FORMATION PROTEIN D"/>
    <property type="match status" value="1"/>
</dbReference>
<evidence type="ECO:0000256" key="3">
    <source>
        <dbReference type="ARBA" id="ARBA00023002"/>
    </source>
</evidence>